<feature type="transmembrane region" description="Helical" evidence="1">
    <location>
        <begin position="6"/>
        <end position="30"/>
    </location>
</feature>
<accession>A0A3L7AKR2</accession>
<keyword evidence="1" id="KW-1133">Transmembrane helix</keyword>
<protein>
    <submittedName>
        <fullName evidence="2">Uncharacterized protein</fullName>
    </submittedName>
</protein>
<keyword evidence="4" id="KW-1185">Reference proteome</keyword>
<evidence type="ECO:0000313" key="2">
    <source>
        <dbReference type="EMBL" id="RLP80867.1"/>
    </source>
</evidence>
<comment type="caution">
    <text evidence="2">The sequence shown here is derived from an EMBL/GenBank/DDBJ whole genome shotgun (WGS) entry which is preliminary data.</text>
</comment>
<dbReference type="RefSeq" id="WP_121687127.1">
    <property type="nucleotide sequence ID" value="NZ_RCUY01000001.1"/>
</dbReference>
<keyword evidence="1" id="KW-0812">Transmembrane</keyword>
<dbReference type="EMBL" id="RCUY01000001">
    <property type="protein sequence ID" value="RLP84652.1"/>
    <property type="molecule type" value="Genomic_DNA"/>
</dbReference>
<keyword evidence="1" id="KW-0472">Membrane</keyword>
<reference evidence="2 4" key="1">
    <citation type="submission" date="2018-10" db="EMBL/GenBank/DDBJ databases">
        <authorList>
            <person name="Li J."/>
        </authorList>
    </citation>
    <scope>NUCLEOTIDE SEQUENCE [LARGE SCALE GENOMIC DNA]</scope>
    <source>
        <strain evidence="2 4">JCM 11654</strain>
    </source>
</reference>
<gene>
    <name evidence="3" type="ORF">D9V34_01235</name>
    <name evidence="2" type="ORF">D9V34_13530</name>
</gene>
<evidence type="ECO:0000313" key="3">
    <source>
        <dbReference type="EMBL" id="RLP84652.1"/>
    </source>
</evidence>
<dbReference type="OrthoDB" id="9879293at2"/>
<proteinExistence type="predicted"/>
<name>A0A3L7AKR2_9MICO</name>
<evidence type="ECO:0000256" key="1">
    <source>
        <dbReference type="SAM" id="Phobius"/>
    </source>
</evidence>
<evidence type="ECO:0000313" key="4">
    <source>
        <dbReference type="Proteomes" id="UP000269438"/>
    </source>
</evidence>
<dbReference type="EMBL" id="RCUY01000011">
    <property type="protein sequence ID" value="RLP80867.1"/>
    <property type="molecule type" value="Genomic_DNA"/>
</dbReference>
<organism evidence="2 4">
    <name type="scientific">Mycetocola lacteus</name>
    <dbReference type="NCBI Taxonomy" id="76637"/>
    <lineage>
        <taxon>Bacteria</taxon>
        <taxon>Bacillati</taxon>
        <taxon>Actinomycetota</taxon>
        <taxon>Actinomycetes</taxon>
        <taxon>Micrococcales</taxon>
        <taxon>Microbacteriaceae</taxon>
        <taxon>Mycetocola</taxon>
    </lineage>
</organism>
<dbReference type="Proteomes" id="UP000269438">
    <property type="component" value="Unassembled WGS sequence"/>
</dbReference>
<dbReference type="AlphaFoldDB" id="A0A3L7AKR2"/>
<sequence length="173" mass="19437">MFLLGLIQFVFGMLIALIQILVDTVARVVFRSKPSSTTLVLAPCGLRLEIEVRSGRITPGEVRRMRELEWVDAADLGQLGERLPRIMNEVSARGESDLVSDAALFRIVLRQALRQWSRHRHMRSSLGELAQALDSLPEWNGMLRNSGTRENSRALKSNITAFLAEGRTEFPHG</sequence>